<sequence>MELINWNKLEHAYGNASDIPGLLAQLEEYPECEDYESEPFFTLWSSLCHQGDIYNSSYAAVPHIISLIEKHPQRANYNYFLLPVCIEIARLKGNGAKLNIEMERNYIESIKLMAKLAGESPLSDPIMANVLAAAVAVAKGSEELAEVILELTPNTIKEFKEWQES</sequence>
<comment type="caution">
    <text evidence="1">The sequence shown here is derived from an EMBL/GenBank/DDBJ whole genome shotgun (WGS) entry which is preliminary data.</text>
</comment>
<gene>
    <name evidence="1" type="ORF">ACFOND_14490</name>
</gene>
<organism evidence="1 2">
    <name type="scientific">Reinekea marina</name>
    <dbReference type="NCBI Taxonomy" id="1310421"/>
    <lineage>
        <taxon>Bacteria</taxon>
        <taxon>Pseudomonadati</taxon>
        <taxon>Pseudomonadota</taxon>
        <taxon>Gammaproteobacteria</taxon>
        <taxon>Oceanospirillales</taxon>
        <taxon>Saccharospirillaceae</taxon>
        <taxon>Reinekea</taxon>
    </lineage>
</organism>
<evidence type="ECO:0000313" key="2">
    <source>
        <dbReference type="Proteomes" id="UP001595710"/>
    </source>
</evidence>
<dbReference type="Proteomes" id="UP001595710">
    <property type="component" value="Unassembled WGS sequence"/>
</dbReference>
<reference evidence="2" key="1">
    <citation type="journal article" date="2019" name="Int. J. Syst. Evol. Microbiol.">
        <title>The Global Catalogue of Microorganisms (GCM) 10K type strain sequencing project: providing services to taxonomists for standard genome sequencing and annotation.</title>
        <authorList>
            <consortium name="The Broad Institute Genomics Platform"/>
            <consortium name="The Broad Institute Genome Sequencing Center for Infectious Disease"/>
            <person name="Wu L."/>
            <person name="Ma J."/>
        </authorList>
    </citation>
    <scope>NUCLEOTIDE SEQUENCE [LARGE SCALE GENOMIC DNA]</scope>
    <source>
        <strain evidence="2">CECT 8288</strain>
    </source>
</reference>
<accession>A0ABV7WWJ6</accession>
<evidence type="ECO:0008006" key="3">
    <source>
        <dbReference type="Google" id="ProtNLM"/>
    </source>
</evidence>
<dbReference type="RefSeq" id="WP_377363382.1">
    <property type="nucleotide sequence ID" value="NZ_JBHRYN010000034.1"/>
</dbReference>
<name>A0ABV7WWJ6_9GAMM</name>
<proteinExistence type="predicted"/>
<protein>
    <recommendedName>
        <fullName evidence="3">Immunity protein 30 of polymorphic toxin system</fullName>
    </recommendedName>
</protein>
<dbReference type="EMBL" id="JBHRYN010000034">
    <property type="protein sequence ID" value="MFC3702845.1"/>
    <property type="molecule type" value="Genomic_DNA"/>
</dbReference>
<evidence type="ECO:0000313" key="1">
    <source>
        <dbReference type="EMBL" id="MFC3702845.1"/>
    </source>
</evidence>
<keyword evidence="2" id="KW-1185">Reference proteome</keyword>